<evidence type="ECO:0008006" key="3">
    <source>
        <dbReference type="Google" id="ProtNLM"/>
    </source>
</evidence>
<reference evidence="1" key="1">
    <citation type="journal article" date="2015" name="Int. J. Syst. Evol. Microbiol.">
        <title>Rhizobium oryzicola sp. nov., potential plant-growth-promoting endophytic bacteria isolated from rice roots.</title>
        <authorList>
            <person name="Zhang X.X."/>
            <person name="Gao J.S."/>
            <person name="Cao Y.H."/>
            <person name="Sheirdil R.A."/>
            <person name="Wang X.C."/>
            <person name="Zhang L."/>
        </authorList>
    </citation>
    <scope>NUCLEOTIDE SEQUENCE</scope>
    <source>
        <strain evidence="1">05753</strain>
    </source>
</reference>
<evidence type="ECO:0000313" key="1">
    <source>
        <dbReference type="EMBL" id="MDO1582294.1"/>
    </source>
</evidence>
<gene>
    <name evidence="1" type="ORF">Q2T52_09305</name>
</gene>
<dbReference type="Gene3D" id="2.60.120.620">
    <property type="entry name" value="q2cbj1_9rhob like domain"/>
    <property type="match status" value="1"/>
</dbReference>
<evidence type="ECO:0000313" key="2">
    <source>
        <dbReference type="Proteomes" id="UP001169006"/>
    </source>
</evidence>
<dbReference type="EMBL" id="JAUKWQ010000002">
    <property type="protein sequence ID" value="MDO1582294.1"/>
    <property type="molecule type" value="Genomic_DNA"/>
</dbReference>
<reference evidence="1" key="2">
    <citation type="submission" date="2023-07" db="EMBL/GenBank/DDBJ databases">
        <authorList>
            <person name="Sun H."/>
        </authorList>
    </citation>
    <scope>NUCLEOTIDE SEQUENCE</scope>
    <source>
        <strain evidence="1">05753</strain>
    </source>
</reference>
<dbReference type="SUPFAM" id="SSF51197">
    <property type="entry name" value="Clavaminate synthase-like"/>
    <property type="match status" value="1"/>
</dbReference>
<comment type="caution">
    <text evidence="1">The sequence shown here is derived from an EMBL/GenBank/DDBJ whole genome shotgun (WGS) entry which is preliminary data.</text>
</comment>
<name>A0ABT8SV24_9HYPH</name>
<dbReference type="Proteomes" id="UP001169006">
    <property type="component" value="Unassembled WGS sequence"/>
</dbReference>
<dbReference type="RefSeq" id="WP_302076434.1">
    <property type="nucleotide sequence ID" value="NZ_JAUKWQ010000002.1"/>
</dbReference>
<organism evidence="1 2">
    <name type="scientific">Rhizobium oryzicola</name>
    <dbReference type="NCBI Taxonomy" id="1232668"/>
    <lineage>
        <taxon>Bacteria</taxon>
        <taxon>Pseudomonadati</taxon>
        <taxon>Pseudomonadota</taxon>
        <taxon>Alphaproteobacteria</taxon>
        <taxon>Hyphomicrobiales</taxon>
        <taxon>Rhizobiaceae</taxon>
        <taxon>Rhizobium/Agrobacterium group</taxon>
        <taxon>Rhizobium</taxon>
    </lineage>
</organism>
<proteinExistence type="predicted"/>
<sequence>MQDAAKTSAPPRDLEAIARSGSLFARMAARIPTYLTDLQENPAWLPMFVLARTLPFRRAHWLTARRVTDSAPVSSMFGTLRPDFIADKLRQDGIFRGLVLPPEIREELADFATNTPCFGNFDRALEFKAGEHADTEKRFGRTILSGHHFERVMQCEAARKVQQDPLLLAIARHYLGGEAQLITTRTWWSFPTKTASDADLSRASFKYHFDLDDWRMLKFFFYLTDVDEDAGPHVFVRTSHRKRMLKHQYTLVVGHPADEIVRYYGEENVQMVTGRAGFGFVEDPFGFHMGTLARKHPRLMMEVGFGVSKPSRRRYHGEPVIR</sequence>
<keyword evidence="2" id="KW-1185">Reference proteome</keyword>
<protein>
    <recommendedName>
        <fullName evidence="3">Phytanoyl-CoA dioxygenase</fullName>
    </recommendedName>
</protein>
<accession>A0ABT8SV24</accession>